<evidence type="ECO:0000259" key="2">
    <source>
        <dbReference type="Pfam" id="PF03372"/>
    </source>
</evidence>
<feature type="chain" id="PRO_5001649331" description="Endonuclease/exonuclease/phosphatase domain-containing protein" evidence="1">
    <location>
        <begin position="20"/>
        <end position="616"/>
    </location>
</feature>
<dbReference type="AlphaFoldDB" id="A0A067TDX4"/>
<keyword evidence="4" id="KW-1185">Reference proteome</keyword>
<dbReference type="PANTHER" id="PTHR42834">
    <property type="entry name" value="ENDONUCLEASE/EXONUCLEASE/PHOSPHATASE FAMILY PROTEIN (AFU_ORTHOLOGUE AFUA_3G09210)"/>
    <property type="match status" value="1"/>
</dbReference>
<sequence length="616" mass="65812">MARLYALVLLASYFSIVSSVSITDIQGPAFLSPLVGQTVQNLTGLVTAKASNGFYLAGDKSDDIRESNGLFVFSSSTTVLKSVNVGDLISLTGRVAEFRTATSPDNLFGTEFDSPTSIKVLSSNNTLTPVILGKDRSPPTQLFSAQDAGPDGFLSVPNNSSLISTVNATLQPDKYGMDFWESLEGQLVTIPKPISTEFQNSFGEFWVYGDWPVTGKNSRGGLTITFGPDGIPDGNPETVIIGSPLDKTKNPQTAVGVGLTDITGVVVYQFGFFYVLPLTAPTIISTPSGAVAPATIKPKPKDICVVTFGDYNVDNMGPTSSHLPTVAGHISNFLNTPDIMFLQEIQDNSGEKDDGTVAANVTLTNLVNAIATLTNVTYEFASIDPVNDQDGGVPGGNIRTAYLYNADKVKLVGNAPAGGSLDVTKITGPLLKPGLSLNPGRIDPLNPAWNSTRKPLVAHWTTKLGQDLFTVNVHLSSKDDSGTTQSDARPPVNSPIVARTGQVASVATFVKALLERDPFANIVVAGDFNEYLQTRSVYQPLVSLLTDIDEVAKIPVVERYSYVFDQNSEQLDHALVSDAIKVRGAKFEHIHVNNWSPQLSARASDHDPSVGEIRIC</sequence>
<dbReference type="SUPFAM" id="SSF56219">
    <property type="entry name" value="DNase I-like"/>
    <property type="match status" value="1"/>
</dbReference>
<feature type="domain" description="Endonuclease/exonuclease/phosphatase" evidence="2">
    <location>
        <begin position="311"/>
        <end position="606"/>
    </location>
</feature>
<dbReference type="InterPro" id="IPR036691">
    <property type="entry name" value="Endo/exonu/phosph_ase_sf"/>
</dbReference>
<dbReference type="InterPro" id="IPR005135">
    <property type="entry name" value="Endo/exonuclease/phosphatase"/>
</dbReference>
<name>A0A067TDX4_GALM3</name>
<dbReference type="Gene3D" id="3.60.10.10">
    <property type="entry name" value="Endonuclease/exonuclease/phosphatase"/>
    <property type="match status" value="1"/>
</dbReference>
<dbReference type="GO" id="GO:0003824">
    <property type="term" value="F:catalytic activity"/>
    <property type="evidence" value="ECO:0007669"/>
    <property type="project" value="InterPro"/>
</dbReference>
<evidence type="ECO:0000256" key="1">
    <source>
        <dbReference type="SAM" id="SignalP"/>
    </source>
</evidence>
<organism evidence="3 4">
    <name type="scientific">Galerina marginata (strain CBS 339.88)</name>
    <dbReference type="NCBI Taxonomy" id="685588"/>
    <lineage>
        <taxon>Eukaryota</taxon>
        <taxon>Fungi</taxon>
        <taxon>Dikarya</taxon>
        <taxon>Basidiomycota</taxon>
        <taxon>Agaricomycotina</taxon>
        <taxon>Agaricomycetes</taxon>
        <taxon>Agaricomycetidae</taxon>
        <taxon>Agaricales</taxon>
        <taxon>Agaricineae</taxon>
        <taxon>Strophariaceae</taxon>
        <taxon>Galerina</taxon>
    </lineage>
</organism>
<reference evidence="4" key="1">
    <citation type="journal article" date="2014" name="Proc. Natl. Acad. Sci. U.S.A.">
        <title>Extensive sampling of basidiomycete genomes demonstrates inadequacy of the white-rot/brown-rot paradigm for wood decay fungi.</title>
        <authorList>
            <person name="Riley R."/>
            <person name="Salamov A.A."/>
            <person name="Brown D.W."/>
            <person name="Nagy L.G."/>
            <person name="Floudas D."/>
            <person name="Held B.W."/>
            <person name="Levasseur A."/>
            <person name="Lombard V."/>
            <person name="Morin E."/>
            <person name="Otillar R."/>
            <person name="Lindquist E.A."/>
            <person name="Sun H."/>
            <person name="LaButti K.M."/>
            <person name="Schmutz J."/>
            <person name="Jabbour D."/>
            <person name="Luo H."/>
            <person name="Baker S.E."/>
            <person name="Pisabarro A.G."/>
            <person name="Walton J.D."/>
            <person name="Blanchette R.A."/>
            <person name="Henrissat B."/>
            <person name="Martin F."/>
            <person name="Cullen D."/>
            <person name="Hibbett D.S."/>
            <person name="Grigoriev I.V."/>
        </authorList>
    </citation>
    <scope>NUCLEOTIDE SEQUENCE [LARGE SCALE GENOMIC DNA]</scope>
    <source>
        <strain evidence="4">CBS 339.88</strain>
    </source>
</reference>
<dbReference type="CDD" id="cd04486">
    <property type="entry name" value="YhcR_OBF_like"/>
    <property type="match status" value="1"/>
</dbReference>
<evidence type="ECO:0000313" key="4">
    <source>
        <dbReference type="Proteomes" id="UP000027222"/>
    </source>
</evidence>
<keyword evidence="1" id="KW-0732">Signal</keyword>
<dbReference type="Proteomes" id="UP000027222">
    <property type="component" value="Unassembled WGS sequence"/>
</dbReference>
<accession>A0A067TDX4</accession>
<feature type="signal peptide" evidence="1">
    <location>
        <begin position="1"/>
        <end position="19"/>
    </location>
</feature>
<dbReference type="STRING" id="685588.A0A067TDX4"/>
<evidence type="ECO:0000313" key="3">
    <source>
        <dbReference type="EMBL" id="KDR77188.1"/>
    </source>
</evidence>
<protein>
    <recommendedName>
        <fullName evidence="2">Endonuclease/exonuclease/phosphatase domain-containing protein</fullName>
    </recommendedName>
</protein>
<dbReference type="PANTHER" id="PTHR42834:SF1">
    <property type="entry name" value="ENDONUCLEASE_EXONUCLEASE_PHOSPHATASE FAMILY PROTEIN (AFU_ORTHOLOGUE AFUA_3G09210)"/>
    <property type="match status" value="1"/>
</dbReference>
<dbReference type="Pfam" id="PF03372">
    <property type="entry name" value="Exo_endo_phos"/>
    <property type="match status" value="1"/>
</dbReference>
<dbReference type="OrthoDB" id="47488at2759"/>
<dbReference type="EMBL" id="KL142377">
    <property type="protein sequence ID" value="KDR77188.1"/>
    <property type="molecule type" value="Genomic_DNA"/>
</dbReference>
<proteinExistence type="predicted"/>
<gene>
    <name evidence="3" type="ORF">GALMADRAFT_225318</name>
</gene>
<dbReference type="HOGENOM" id="CLU_003608_0_0_1"/>